<accession>A0ABU2CH47</accession>
<keyword evidence="4 7" id="KW-0812">Transmembrane</keyword>
<dbReference type="EMBL" id="JAVDYE010000001">
    <property type="protein sequence ID" value="MDR7380664.1"/>
    <property type="molecule type" value="Genomic_DNA"/>
</dbReference>
<keyword evidence="10" id="KW-1185">Reference proteome</keyword>
<evidence type="ECO:0000313" key="10">
    <source>
        <dbReference type="Proteomes" id="UP001183585"/>
    </source>
</evidence>
<feature type="transmembrane region" description="Helical" evidence="7">
    <location>
        <begin position="41"/>
        <end position="61"/>
    </location>
</feature>
<evidence type="ECO:0000256" key="3">
    <source>
        <dbReference type="ARBA" id="ARBA00022475"/>
    </source>
</evidence>
<keyword evidence="3" id="KW-1003">Cell membrane</keyword>
<dbReference type="PANTHER" id="PTHR34582:SF6">
    <property type="entry name" value="UPF0702 TRANSMEMBRANE PROTEIN YCAP"/>
    <property type="match status" value="1"/>
</dbReference>
<evidence type="ECO:0000256" key="7">
    <source>
        <dbReference type="SAM" id="Phobius"/>
    </source>
</evidence>
<evidence type="ECO:0000256" key="2">
    <source>
        <dbReference type="ARBA" id="ARBA00006448"/>
    </source>
</evidence>
<keyword evidence="5 7" id="KW-1133">Transmembrane helix</keyword>
<evidence type="ECO:0000256" key="4">
    <source>
        <dbReference type="ARBA" id="ARBA00022692"/>
    </source>
</evidence>
<feature type="domain" description="YetF C-terminal" evidence="8">
    <location>
        <begin position="95"/>
        <end position="158"/>
    </location>
</feature>
<comment type="subcellular location">
    <subcellularLocation>
        <location evidence="1">Cell membrane</location>
        <topology evidence="1">Multi-pass membrane protein</topology>
    </subcellularLocation>
</comment>
<evidence type="ECO:0000313" key="9">
    <source>
        <dbReference type="EMBL" id="MDR7380664.1"/>
    </source>
</evidence>
<proteinExistence type="inferred from homology"/>
<keyword evidence="6 7" id="KW-0472">Membrane</keyword>
<gene>
    <name evidence="9" type="ORF">J2S48_000179</name>
</gene>
<dbReference type="InterPro" id="IPR007353">
    <property type="entry name" value="DUF421"/>
</dbReference>
<dbReference type="Gene3D" id="3.30.240.20">
    <property type="entry name" value="bsu07140 like domains"/>
    <property type="match status" value="1"/>
</dbReference>
<evidence type="ECO:0000256" key="6">
    <source>
        <dbReference type="ARBA" id="ARBA00023136"/>
    </source>
</evidence>
<sequence length="187" mass="19242">MEELLGITPLEAAAVAVATAGMYGALVVLVRLLGQRMLAGLSTFDLAAIIGIGSILGRAALGEAPRLVGGLVALATLAACQAAVGLVRTRGWGARAVTTRPMLLMAGETVLERNLRRCHVVPSELAAKLRQAGIRHPREVAIAVLEPSGTISVLRTGEPIDPLLLTGVDGAHLVPQELIAPAPTSTT</sequence>
<feature type="transmembrane region" description="Helical" evidence="7">
    <location>
        <begin position="12"/>
        <end position="34"/>
    </location>
</feature>
<dbReference type="InterPro" id="IPR023090">
    <property type="entry name" value="UPF0702_alpha/beta_dom_sf"/>
</dbReference>
<evidence type="ECO:0000256" key="5">
    <source>
        <dbReference type="ARBA" id="ARBA00022989"/>
    </source>
</evidence>
<dbReference type="Proteomes" id="UP001183585">
    <property type="component" value="Unassembled WGS sequence"/>
</dbReference>
<organism evidence="9 10">
    <name type="scientific">Promicromonospora iranensis</name>
    <dbReference type="NCBI Taxonomy" id="1105144"/>
    <lineage>
        <taxon>Bacteria</taxon>
        <taxon>Bacillati</taxon>
        <taxon>Actinomycetota</taxon>
        <taxon>Actinomycetes</taxon>
        <taxon>Micrococcales</taxon>
        <taxon>Promicromonosporaceae</taxon>
        <taxon>Promicromonospora</taxon>
    </lineage>
</organism>
<protein>
    <submittedName>
        <fullName evidence="9">Uncharacterized membrane protein YcaP (DUF421 family)</fullName>
    </submittedName>
</protein>
<comment type="similarity">
    <text evidence="2">Belongs to the UPF0702 family.</text>
</comment>
<dbReference type="PANTHER" id="PTHR34582">
    <property type="entry name" value="UPF0702 TRANSMEMBRANE PROTEIN YCAP"/>
    <property type="match status" value="1"/>
</dbReference>
<dbReference type="RefSeq" id="WP_274992452.1">
    <property type="nucleotide sequence ID" value="NZ_JAJQQP010000002.1"/>
</dbReference>
<name>A0ABU2CH47_9MICO</name>
<dbReference type="Pfam" id="PF04239">
    <property type="entry name" value="DUF421"/>
    <property type="match status" value="1"/>
</dbReference>
<evidence type="ECO:0000256" key="1">
    <source>
        <dbReference type="ARBA" id="ARBA00004651"/>
    </source>
</evidence>
<evidence type="ECO:0000259" key="8">
    <source>
        <dbReference type="Pfam" id="PF04239"/>
    </source>
</evidence>
<reference evidence="9 10" key="1">
    <citation type="submission" date="2023-07" db="EMBL/GenBank/DDBJ databases">
        <title>Sequencing the genomes of 1000 actinobacteria strains.</title>
        <authorList>
            <person name="Klenk H.-P."/>
        </authorList>
    </citation>
    <scope>NUCLEOTIDE SEQUENCE [LARGE SCALE GENOMIC DNA]</scope>
    <source>
        <strain evidence="9 10">DSM 45554</strain>
    </source>
</reference>
<comment type="caution">
    <text evidence="9">The sequence shown here is derived from an EMBL/GenBank/DDBJ whole genome shotgun (WGS) entry which is preliminary data.</text>
</comment>
<feature type="transmembrane region" description="Helical" evidence="7">
    <location>
        <begin position="67"/>
        <end position="87"/>
    </location>
</feature>